<reference evidence="2" key="1">
    <citation type="submission" date="2023-03" db="EMBL/GenBank/DDBJ databases">
        <title>Massive genome expansion in bonnet fungi (Mycena s.s.) driven by repeated elements and novel gene families across ecological guilds.</title>
        <authorList>
            <consortium name="Lawrence Berkeley National Laboratory"/>
            <person name="Harder C.B."/>
            <person name="Miyauchi S."/>
            <person name="Viragh M."/>
            <person name="Kuo A."/>
            <person name="Thoen E."/>
            <person name="Andreopoulos B."/>
            <person name="Lu D."/>
            <person name="Skrede I."/>
            <person name="Drula E."/>
            <person name="Henrissat B."/>
            <person name="Morin E."/>
            <person name="Kohler A."/>
            <person name="Barry K."/>
            <person name="LaButti K."/>
            <person name="Morin E."/>
            <person name="Salamov A."/>
            <person name="Lipzen A."/>
            <person name="Mereny Z."/>
            <person name="Hegedus B."/>
            <person name="Baldrian P."/>
            <person name="Stursova M."/>
            <person name="Weitz H."/>
            <person name="Taylor A."/>
            <person name="Grigoriev I.V."/>
            <person name="Nagy L.G."/>
            <person name="Martin F."/>
            <person name="Kauserud H."/>
        </authorList>
    </citation>
    <scope>NUCLEOTIDE SEQUENCE</scope>
    <source>
        <strain evidence="2">9144</strain>
    </source>
</reference>
<accession>A0AAD6YNK7</accession>
<dbReference type="EMBL" id="JARJCW010000005">
    <property type="protein sequence ID" value="KAJ7224418.1"/>
    <property type="molecule type" value="Genomic_DNA"/>
</dbReference>
<organism evidence="2 3">
    <name type="scientific">Mycena pura</name>
    <dbReference type="NCBI Taxonomy" id="153505"/>
    <lineage>
        <taxon>Eukaryota</taxon>
        <taxon>Fungi</taxon>
        <taxon>Dikarya</taxon>
        <taxon>Basidiomycota</taxon>
        <taxon>Agaricomycotina</taxon>
        <taxon>Agaricomycetes</taxon>
        <taxon>Agaricomycetidae</taxon>
        <taxon>Agaricales</taxon>
        <taxon>Marasmiineae</taxon>
        <taxon>Mycenaceae</taxon>
        <taxon>Mycena</taxon>
    </lineage>
</organism>
<proteinExistence type="predicted"/>
<name>A0AAD6YNK7_9AGAR</name>
<dbReference type="Proteomes" id="UP001219525">
    <property type="component" value="Unassembled WGS sequence"/>
</dbReference>
<comment type="caution">
    <text evidence="2">The sequence shown here is derived from an EMBL/GenBank/DDBJ whole genome shotgun (WGS) entry which is preliminary data.</text>
</comment>
<dbReference type="AlphaFoldDB" id="A0AAD6YNK7"/>
<feature type="region of interest" description="Disordered" evidence="1">
    <location>
        <begin position="161"/>
        <end position="308"/>
    </location>
</feature>
<evidence type="ECO:0000256" key="1">
    <source>
        <dbReference type="SAM" id="MobiDB-lite"/>
    </source>
</evidence>
<sequence length="333" mass="36129">MDVDSGRVPPSGGEVVLRAVSHGVMVPACRSAVSLNRPREEGEVACPCLAYLEHLWQLARDGVDVATVMNSVNAAAMANVDGQLQATKRLLKQTRVELAEAISDRAAAETKAEVLKDKVDEANERVERLRTWHTALDSDWARLRDDHNRWRSEAEHLRDEIDGARQRKRPAGYRAGSQQNTQATIIGEPNAGSSSTTVDSVRGTPHSHASSGPPNRRAPSAETTGATPEYPPNISNNILGASPGHSPNIPNNIRRAPDHRTAERRAPTSGTAGRAAEDLRTSTLDAPGAHSAHQHLSSRPRAHSRWHQACDQARDLCRQRRALETAPSGHAEP</sequence>
<gene>
    <name evidence="2" type="ORF">GGX14DRAFT_557295</name>
</gene>
<feature type="compositionally biased region" description="Basic and acidic residues" evidence="1">
    <location>
        <begin position="255"/>
        <end position="266"/>
    </location>
</feature>
<feature type="compositionally biased region" description="Basic residues" evidence="1">
    <location>
        <begin position="292"/>
        <end position="306"/>
    </location>
</feature>
<protein>
    <submittedName>
        <fullName evidence="2">Uncharacterized protein</fullName>
    </submittedName>
</protein>
<keyword evidence="3" id="KW-1185">Reference proteome</keyword>
<evidence type="ECO:0000313" key="3">
    <source>
        <dbReference type="Proteomes" id="UP001219525"/>
    </source>
</evidence>
<evidence type="ECO:0000313" key="2">
    <source>
        <dbReference type="EMBL" id="KAJ7224418.1"/>
    </source>
</evidence>